<organism evidence="1 2">
    <name type="scientific">Pseudomonas trivialis</name>
    <dbReference type="NCBI Taxonomy" id="200450"/>
    <lineage>
        <taxon>Bacteria</taxon>
        <taxon>Pseudomonadati</taxon>
        <taxon>Pseudomonadota</taxon>
        <taxon>Gammaproteobacteria</taxon>
        <taxon>Pseudomonadales</taxon>
        <taxon>Pseudomonadaceae</taxon>
        <taxon>Pseudomonas</taxon>
    </lineage>
</organism>
<dbReference type="EMBL" id="JYLK01000006">
    <property type="protein sequence ID" value="KRP60585.1"/>
    <property type="molecule type" value="Genomic_DNA"/>
</dbReference>
<sequence length="71" mass="8002">MKVYSGAVKSYDPIRAEWVIGSDDWDDEVFVDESDWDGIEFSIGQQMAFRMIHRPKGPYALPPIGSATPKP</sequence>
<dbReference type="OrthoDB" id="7014148at2"/>
<proteinExistence type="predicted"/>
<evidence type="ECO:0000313" key="1">
    <source>
        <dbReference type="EMBL" id="KRP60585.1"/>
    </source>
</evidence>
<dbReference type="Proteomes" id="UP000052019">
    <property type="component" value="Unassembled WGS sequence"/>
</dbReference>
<evidence type="ECO:0000313" key="2">
    <source>
        <dbReference type="Proteomes" id="UP000052019"/>
    </source>
</evidence>
<comment type="caution">
    <text evidence="1">The sequence shown here is derived from an EMBL/GenBank/DDBJ whole genome shotgun (WGS) entry which is preliminary data.</text>
</comment>
<accession>A0A0R2ZJ87</accession>
<dbReference type="PATRIC" id="fig|200450.4.peg.4437"/>
<dbReference type="AlphaFoldDB" id="A0A0R2ZJ87"/>
<protein>
    <submittedName>
        <fullName evidence="1">Uncharacterized protein</fullName>
    </submittedName>
</protein>
<name>A0A0R2ZJ87_9PSED</name>
<reference evidence="1 2" key="1">
    <citation type="submission" date="2015-02" db="EMBL/GenBank/DDBJ databases">
        <title>Two Pseudomonas sp. nov. isolated from raw milk.</title>
        <authorList>
            <person name="Wenning M."/>
            <person name="von Neubeck M."/>
            <person name="Huptas C."/>
            <person name="Scherer S."/>
        </authorList>
    </citation>
    <scope>NUCLEOTIDE SEQUENCE [LARGE SCALE GENOMIC DNA]</scope>
    <source>
        <strain evidence="1 2">DSM 14937</strain>
    </source>
</reference>
<gene>
    <name evidence="1" type="ORF">TU79_12025</name>
</gene>